<feature type="compositionally biased region" description="Low complexity" evidence="1">
    <location>
        <begin position="60"/>
        <end position="77"/>
    </location>
</feature>
<sequence>MSKSLPFTPSGHPLRPPPNGRNSNRSPESWISLVRFLLSFEMMRGMSYAIRSCRFSTFTGSNNKFNDGSFGSNNSNKPISVLDTRRSLTPSTSTLSSSFGSGGNGITTTAGHH</sequence>
<keyword evidence="3" id="KW-1185">Reference proteome</keyword>
<accession>A0AA35VLM1</accession>
<evidence type="ECO:0000313" key="3">
    <source>
        <dbReference type="Proteomes" id="UP001177003"/>
    </source>
</evidence>
<proteinExistence type="predicted"/>
<name>A0AA35VLM1_LACSI</name>
<feature type="compositionally biased region" description="Low complexity" evidence="1">
    <location>
        <begin position="87"/>
        <end position="99"/>
    </location>
</feature>
<feature type="region of interest" description="Disordered" evidence="1">
    <location>
        <begin position="1"/>
        <end position="27"/>
    </location>
</feature>
<protein>
    <submittedName>
        <fullName evidence="2">Uncharacterized protein</fullName>
    </submittedName>
</protein>
<organism evidence="2 3">
    <name type="scientific">Lactuca saligna</name>
    <name type="common">Willowleaf lettuce</name>
    <dbReference type="NCBI Taxonomy" id="75948"/>
    <lineage>
        <taxon>Eukaryota</taxon>
        <taxon>Viridiplantae</taxon>
        <taxon>Streptophyta</taxon>
        <taxon>Embryophyta</taxon>
        <taxon>Tracheophyta</taxon>
        <taxon>Spermatophyta</taxon>
        <taxon>Magnoliopsida</taxon>
        <taxon>eudicotyledons</taxon>
        <taxon>Gunneridae</taxon>
        <taxon>Pentapetalae</taxon>
        <taxon>asterids</taxon>
        <taxon>campanulids</taxon>
        <taxon>Asterales</taxon>
        <taxon>Asteraceae</taxon>
        <taxon>Cichorioideae</taxon>
        <taxon>Cichorieae</taxon>
        <taxon>Lactucinae</taxon>
        <taxon>Lactuca</taxon>
    </lineage>
</organism>
<feature type="region of interest" description="Disordered" evidence="1">
    <location>
        <begin position="60"/>
        <end position="113"/>
    </location>
</feature>
<dbReference type="AlphaFoldDB" id="A0AA35VLM1"/>
<reference evidence="2" key="1">
    <citation type="submission" date="2023-04" db="EMBL/GenBank/DDBJ databases">
        <authorList>
            <person name="Vijverberg K."/>
            <person name="Xiong W."/>
            <person name="Schranz E."/>
        </authorList>
    </citation>
    <scope>NUCLEOTIDE SEQUENCE</scope>
</reference>
<evidence type="ECO:0000256" key="1">
    <source>
        <dbReference type="SAM" id="MobiDB-lite"/>
    </source>
</evidence>
<dbReference type="EMBL" id="OX465077">
    <property type="protein sequence ID" value="CAI9268615.1"/>
    <property type="molecule type" value="Genomic_DNA"/>
</dbReference>
<evidence type="ECO:0000313" key="2">
    <source>
        <dbReference type="EMBL" id="CAI9268615.1"/>
    </source>
</evidence>
<gene>
    <name evidence="2" type="ORF">LSALG_LOCUS9034</name>
</gene>
<dbReference type="Proteomes" id="UP001177003">
    <property type="component" value="Chromosome 1"/>
</dbReference>